<dbReference type="RefSeq" id="WP_132971998.1">
    <property type="nucleotide sequence ID" value="NZ_SMFX01000001.1"/>
</dbReference>
<keyword evidence="2 3" id="KW-0808">Transferase</keyword>
<reference evidence="3 4" key="1">
    <citation type="submission" date="2019-03" db="EMBL/GenBank/DDBJ databases">
        <title>Genomic Encyclopedia of Type Strains, Phase IV (KMG-IV): sequencing the most valuable type-strain genomes for metagenomic binning, comparative biology and taxonomic classification.</title>
        <authorList>
            <person name="Goeker M."/>
        </authorList>
    </citation>
    <scope>NUCLEOTIDE SEQUENCE [LARGE SCALE GENOMIC DNA]</scope>
    <source>
        <strain evidence="3 4">DSM 19610</strain>
    </source>
</reference>
<keyword evidence="4" id="KW-1185">Reference proteome</keyword>
<gene>
    <name evidence="3" type="ORF">DFR30_1445</name>
</gene>
<dbReference type="Proteomes" id="UP000295707">
    <property type="component" value="Unassembled WGS sequence"/>
</dbReference>
<comment type="caution">
    <text evidence="3">The sequence shown here is derived from an EMBL/GenBank/DDBJ whole genome shotgun (WGS) entry which is preliminary data.</text>
</comment>
<accession>A0A4R1H8L0</accession>
<name>A0A4R1H8L0_9GAMM</name>
<dbReference type="AlphaFoldDB" id="A0A4R1H8L0"/>
<dbReference type="OrthoDB" id="9808602at2"/>
<dbReference type="GO" id="GO:0016758">
    <property type="term" value="F:hexosyltransferase activity"/>
    <property type="evidence" value="ECO:0007669"/>
    <property type="project" value="TreeGrafter"/>
</dbReference>
<evidence type="ECO:0000256" key="1">
    <source>
        <dbReference type="ARBA" id="ARBA00022676"/>
    </source>
</evidence>
<protein>
    <submittedName>
        <fullName evidence="3">N-acetylglucosaminyldiphosphoundecaprenol N-acetyl-beta-D-mannosaminyltransferase</fullName>
    </submittedName>
</protein>
<organism evidence="3 4">
    <name type="scientific">Thiogranum longum</name>
    <dbReference type="NCBI Taxonomy" id="1537524"/>
    <lineage>
        <taxon>Bacteria</taxon>
        <taxon>Pseudomonadati</taxon>
        <taxon>Pseudomonadota</taxon>
        <taxon>Gammaproteobacteria</taxon>
        <taxon>Chromatiales</taxon>
        <taxon>Ectothiorhodospiraceae</taxon>
        <taxon>Thiogranum</taxon>
    </lineage>
</organism>
<evidence type="ECO:0000313" key="3">
    <source>
        <dbReference type="EMBL" id="TCK18174.1"/>
    </source>
</evidence>
<dbReference type="PANTHER" id="PTHR34136:SF1">
    <property type="entry name" value="UDP-N-ACETYL-D-MANNOSAMINURONIC ACID TRANSFERASE"/>
    <property type="match status" value="1"/>
</dbReference>
<dbReference type="Pfam" id="PF03808">
    <property type="entry name" value="Glyco_tran_WecG"/>
    <property type="match status" value="1"/>
</dbReference>
<evidence type="ECO:0000313" key="4">
    <source>
        <dbReference type="Proteomes" id="UP000295707"/>
    </source>
</evidence>
<dbReference type="NCBIfam" id="TIGR00696">
    <property type="entry name" value="wecG_tagA_cpsF"/>
    <property type="match status" value="1"/>
</dbReference>
<dbReference type="CDD" id="cd06533">
    <property type="entry name" value="Glyco_transf_WecG_TagA"/>
    <property type="match status" value="1"/>
</dbReference>
<dbReference type="EMBL" id="SMFX01000001">
    <property type="protein sequence ID" value="TCK18174.1"/>
    <property type="molecule type" value="Genomic_DNA"/>
</dbReference>
<sequence length="269" mass="29321">MSTEHSTLSPVGIIKTVTLQGLPLACISATQLVDHVFESLSRGQGGWIITANIDHLQRYVSTPDIVDLYSHAEVIVADGTPLVWASRLLGDPLPERIAGSDLVWTLAEHAAEKGRSICLLGGAPGAAEGAAKQLLERFPNLVIAATCSPTVSEQPTEDEVEAIRKTLQAASPDIVYVAIGSPKQERLIAALRSSLPATWWIGVGVSLSFVAGHVSRAPRWVQRLGLEWVHRMLQEPERLVKRYLFNNLPFTFRLFARSLVTRFTSAGSR</sequence>
<dbReference type="InterPro" id="IPR004629">
    <property type="entry name" value="WecG_TagA_CpsF"/>
</dbReference>
<evidence type="ECO:0000256" key="2">
    <source>
        <dbReference type="ARBA" id="ARBA00022679"/>
    </source>
</evidence>
<proteinExistence type="predicted"/>
<keyword evidence="1" id="KW-0328">Glycosyltransferase</keyword>
<dbReference type="PANTHER" id="PTHR34136">
    <property type="match status" value="1"/>
</dbReference>